<sequence>MDFQTIRIASLQVKNARLAEEMKKYKPVPRYLQGLERGREKKAGFGGYGTAKTPNSGLQRRFSGFIFCSGSQEQQHN</sequence>
<accession>A0A4P7N7A2</accession>
<protein>
    <submittedName>
        <fullName evidence="1">Uncharacterized protein</fullName>
    </submittedName>
</protein>
<dbReference type="Proteomes" id="UP000294847">
    <property type="component" value="Chromosome 2"/>
</dbReference>
<name>A0A4P7N7A2_PYROR</name>
<reference evidence="1 2" key="1">
    <citation type="journal article" date="2019" name="Mol. Biol. Evol.">
        <title>Blast fungal genomes show frequent chromosomal changes, gene gains and losses, and effector gene turnover.</title>
        <authorList>
            <person name="Gomez Luciano L.B."/>
            <person name="Jason Tsai I."/>
            <person name="Chuma I."/>
            <person name="Tosa Y."/>
            <person name="Chen Y.H."/>
            <person name="Li J.Y."/>
            <person name="Li M.Y."/>
            <person name="Jade Lu M.Y."/>
            <person name="Nakayashiki H."/>
            <person name="Li W.H."/>
        </authorList>
    </citation>
    <scope>NUCLEOTIDE SEQUENCE [LARGE SCALE GENOMIC DNA]</scope>
    <source>
        <strain evidence="1">MZ5-1-6</strain>
    </source>
</reference>
<organism evidence="1 2">
    <name type="scientific">Pyricularia oryzae</name>
    <name type="common">Rice blast fungus</name>
    <name type="synonym">Magnaporthe oryzae</name>
    <dbReference type="NCBI Taxonomy" id="318829"/>
    <lineage>
        <taxon>Eukaryota</taxon>
        <taxon>Fungi</taxon>
        <taxon>Dikarya</taxon>
        <taxon>Ascomycota</taxon>
        <taxon>Pezizomycotina</taxon>
        <taxon>Sordariomycetes</taxon>
        <taxon>Sordariomycetidae</taxon>
        <taxon>Magnaporthales</taxon>
        <taxon>Pyriculariaceae</taxon>
        <taxon>Pyricularia</taxon>
    </lineage>
</organism>
<proteinExistence type="predicted"/>
<evidence type="ECO:0000313" key="2">
    <source>
        <dbReference type="Proteomes" id="UP000294847"/>
    </source>
</evidence>
<gene>
    <name evidence="1" type="ORF">PoMZ_01722</name>
</gene>
<evidence type="ECO:0000313" key="1">
    <source>
        <dbReference type="EMBL" id="QBZ56806.1"/>
    </source>
</evidence>
<dbReference type="EMBL" id="CP034205">
    <property type="protein sequence ID" value="QBZ56806.1"/>
    <property type="molecule type" value="Genomic_DNA"/>
</dbReference>
<dbReference type="AlphaFoldDB" id="A0A4P7N7A2"/>